<feature type="chain" id="PRO_5007542153" evidence="1">
    <location>
        <begin position="27"/>
        <end position="161"/>
    </location>
</feature>
<evidence type="ECO:0000256" key="1">
    <source>
        <dbReference type="SAM" id="SignalP"/>
    </source>
</evidence>
<dbReference type="AlphaFoldDB" id="A0A147BC80"/>
<sequence length="161" mass="18525">MMCCGQWKRVAAILTAVYLDAHFLQTQPTPAALHETDNAFALKVSLRGLISHRIARCWELWGCFDTCSIWLASSVHPRSDSIASLLRLQNAKKTERTHHRADTHHSSHSSCFLCILKMLCKHETILSIYRYSSTRHTLIAVVCLKDALRQFSERIFPKWFI</sequence>
<proteinExistence type="predicted"/>
<reference evidence="2" key="1">
    <citation type="journal article" date="2018" name="PLoS Negl. Trop. Dis.">
        <title>Sialome diversity of ticks revealed by RNAseq of single tick salivary glands.</title>
        <authorList>
            <person name="Perner J."/>
            <person name="Kropackova S."/>
            <person name="Kopacek P."/>
            <person name="Ribeiro J.M."/>
        </authorList>
    </citation>
    <scope>NUCLEOTIDE SEQUENCE</scope>
    <source>
        <strain evidence="2">Siblings of single egg batch collected in Ceske Budejovice</strain>
        <tissue evidence="2">Salivary glands</tissue>
    </source>
</reference>
<evidence type="ECO:0000313" key="2">
    <source>
        <dbReference type="EMBL" id="JAR88374.1"/>
    </source>
</evidence>
<accession>A0A147BC80</accession>
<feature type="signal peptide" evidence="1">
    <location>
        <begin position="1"/>
        <end position="26"/>
    </location>
</feature>
<name>A0A147BC80_IXORI</name>
<organism evidence="2">
    <name type="scientific">Ixodes ricinus</name>
    <name type="common">Common tick</name>
    <name type="synonym">Acarus ricinus</name>
    <dbReference type="NCBI Taxonomy" id="34613"/>
    <lineage>
        <taxon>Eukaryota</taxon>
        <taxon>Metazoa</taxon>
        <taxon>Ecdysozoa</taxon>
        <taxon>Arthropoda</taxon>
        <taxon>Chelicerata</taxon>
        <taxon>Arachnida</taxon>
        <taxon>Acari</taxon>
        <taxon>Parasitiformes</taxon>
        <taxon>Ixodida</taxon>
        <taxon>Ixodoidea</taxon>
        <taxon>Ixodidae</taxon>
        <taxon>Ixodinae</taxon>
        <taxon>Ixodes</taxon>
    </lineage>
</organism>
<protein>
    <submittedName>
        <fullName evidence="2">Putative secreted protein</fullName>
    </submittedName>
</protein>
<keyword evidence="1" id="KW-0732">Signal</keyword>
<dbReference type="EMBL" id="GEGO01007030">
    <property type="protein sequence ID" value="JAR88374.1"/>
    <property type="molecule type" value="Transcribed_RNA"/>
</dbReference>